<gene>
    <name evidence="1" type="ORF">CCAX7_54430</name>
</gene>
<evidence type="ECO:0000313" key="1">
    <source>
        <dbReference type="EMBL" id="BDI33392.1"/>
    </source>
</evidence>
<dbReference type="EMBL" id="AP025739">
    <property type="protein sequence ID" value="BDI33392.1"/>
    <property type="molecule type" value="Genomic_DNA"/>
</dbReference>
<sequence>MSTTTLTRTAGASGNALAPQALANSASVSFNVNLSGDYGGDLCVQFTTASAAQSAGGIQIDVRRQYGSAPITATVKRPSMQVLTAGVVSTTFADGLTLSPGVYQITLTNLDTANGLTAVSATLDTYTNQTTV</sequence>
<organism evidence="1 2">
    <name type="scientific">Capsulimonas corticalis</name>
    <dbReference type="NCBI Taxonomy" id="2219043"/>
    <lineage>
        <taxon>Bacteria</taxon>
        <taxon>Bacillati</taxon>
        <taxon>Armatimonadota</taxon>
        <taxon>Armatimonadia</taxon>
        <taxon>Capsulimonadales</taxon>
        <taxon>Capsulimonadaceae</taxon>
        <taxon>Capsulimonas</taxon>
    </lineage>
</organism>
<dbReference type="AlphaFoldDB" id="A0A402D622"/>
<proteinExistence type="predicted"/>
<dbReference type="KEGG" id="ccot:CCAX7_54430"/>
<reference evidence="1 2" key="1">
    <citation type="journal article" date="2019" name="Int. J. Syst. Evol. Microbiol.">
        <title>Capsulimonas corticalis gen. nov., sp. nov., an aerobic capsulated bacterium, of a novel bacterial order, Capsulimonadales ord. nov., of the class Armatimonadia of the phylum Armatimonadetes.</title>
        <authorList>
            <person name="Li J."/>
            <person name="Kudo C."/>
            <person name="Tonouchi A."/>
        </authorList>
    </citation>
    <scope>NUCLEOTIDE SEQUENCE [LARGE SCALE GENOMIC DNA]</scope>
    <source>
        <strain evidence="1 2">AX-7</strain>
    </source>
</reference>
<keyword evidence="2" id="KW-1185">Reference proteome</keyword>
<dbReference type="Proteomes" id="UP000287394">
    <property type="component" value="Chromosome"/>
</dbReference>
<protein>
    <submittedName>
        <fullName evidence="1">Uncharacterized protein</fullName>
    </submittedName>
</protein>
<evidence type="ECO:0000313" key="2">
    <source>
        <dbReference type="Proteomes" id="UP000287394"/>
    </source>
</evidence>
<accession>A0A402D622</accession>
<dbReference type="RefSeq" id="WP_125206365.1">
    <property type="nucleotide sequence ID" value="NZ_AP025739.1"/>
</dbReference>
<name>A0A402D622_9BACT</name>